<keyword evidence="2" id="KW-0680">Restriction system</keyword>
<comment type="similarity">
    <text evidence="1">Belongs to the type-I restriction system S methylase family.</text>
</comment>
<keyword evidence="5" id="KW-0255">Endonuclease</keyword>
<keyword evidence="5" id="KW-0378">Hydrolase</keyword>
<dbReference type="KEGG" id="cnk:EG343_24945"/>
<protein>
    <submittedName>
        <fullName evidence="5">Restriction endonuclease subunit S</fullName>
    </submittedName>
</protein>
<keyword evidence="5" id="KW-0540">Nuclease</keyword>
<dbReference type="Pfam" id="PF01420">
    <property type="entry name" value="Methylase_S"/>
    <property type="match status" value="2"/>
</dbReference>
<sequence>MKKLGEVTEGISSGKSKNINIQGQYPFYGSTGIISTSDKFDYFGKKILIARVGANAGFIYKVDGKFAVSDNTLILYPKDEISLDFIFNYLIKYNLNKLIFGSGQPLITGGQLKLIEFKLPSIKEQEKISSLFSLTEKRIQTQKKIIDNLEYLMLGFREKTFKKKLRFKDGLGNDFPDWEESKLENICQKQSSNISANKIEDNFGNYIIYGASGILKKIDFYEEENDYISIVKDGAGVGRLFFCEGQSSVLGTMEIIKPKLDVNVQFLYCQLSNIDFKKYVTGSTIPHIYFKDYKKESIKIPSLEEQTKIANFLFSIDKKLETEKKILAQYKTQKKYLLANLFV</sequence>
<dbReference type="EMBL" id="CP033923">
    <property type="protein sequence ID" value="AZA93621.1"/>
    <property type="molecule type" value="Genomic_DNA"/>
</dbReference>
<feature type="domain" description="Type I restriction modification DNA specificity" evidence="4">
    <location>
        <begin position="177"/>
        <end position="329"/>
    </location>
</feature>
<dbReference type="GO" id="GO:0003677">
    <property type="term" value="F:DNA binding"/>
    <property type="evidence" value="ECO:0007669"/>
    <property type="project" value="UniProtKB-KW"/>
</dbReference>
<evidence type="ECO:0000313" key="6">
    <source>
        <dbReference type="Proteomes" id="UP000278288"/>
    </source>
</evidence>
<keyword evidence="6" id="KW-1185">Reference proteome</keyword>
<evidence type="ECO:0000313" key="5">
    <source>
        <dbReference type="EMBL" id="AZA93621.1"/>
    </source>
</evidence>
<dbReference type="PANTHER" id="PTHR30408">
    <property type="entry name" value="TYPE-1 RESTRICTION ENZYME ECOKI SPECIFICITY PROTEIN"/>
    <property type="match status" value="1"/>
</dbReference>
<evidence type="ECO:0000256" key="1">
    <source>
        <dbReference type="ARBA" id="ARBA00010923"/>
    </source>
</evidence>
<dbReference type="CDD" id="cd17266">
    <property type="entry name" value="RMtype1_S_Sau1132ORF3780P-TRD2-CR2_like"/>
    <property type="match status" value="1"/>
</dbReference>
<gene>
    <name evidence="5" type="ORF">EG343_24945</name>
</gene>
<dbReference type="RefSeq" id="WP_123860418.1">
    <property type="nucleotide sequence ID" value="NZ_CP033923.1"/>
</dbReference>
<dbReference type="InterPro" id="IPR044946">
    <property type="entry name" value="Restrct_endonuc_typeI_TRD_sf"/>
</dbReference>
<dbReference type="GO" id="GO:0009307">
    <property type="term" value="P:DNA restriction-modification system"/>
    <property type="evidence" value="ECO:0007669"/>
    <property type="project" value="UniProtKB-KW"/>
</dbReference>
<dbReference type="SUPFAM" id="SSF116734">
    <property type="entry name" value="DNA methylase specificity domain"/>
    <property type="match status" value="2"/>
</dbReference>
<dbReference type="AlphaFoldDB" id="A0AAD1DTA1"/>
<dbReference type="InterPro" id="IPR052021">
    <property type="entry name" value="Type-I_RS_S_subunit"/>
</dbReference>
<evidence type="ECO:0000256" key="3">
    <source>
        <dbReference type="ARBA" id="ARBA00023125"/>
    </source>
</evidence>
<dbReference type="REBASE" id="282193">
    <property type="entry name" value="S1.Cna41ORF24955P"/>
</dbReference>
<dbReference type="Gene3D" id="3.90.220.20">
    <property type="entry name" value="DNA methylase specificity domains"/>
    <property type="match status" value="2"/>
</dbReference>
<dbReference type="GO" id="GO:0004519">
    <property type="term" value="F:endonuclease activity"/>
    <property type="evidence" value="ECO:0007669"/>
    <property type="project" value="UniProtKB-KW"/>
</dbReference>
<proteinExistence type="inferred from homology"/>
<evidence type="ECO:0000256" key="2">
    <source>
        <dbReference type="ARBA" id="ARBA00022747"/>
    </source>
</evidence>
<dbReference type="Proteomes" id="UP000278288">
    <property type="component" value="Chromosome"/>
</dbReference>
<name>A0AAD1DTA1_CHRNA</name>
<keyword evidence="3" id="KW-0238">DNA-binding</keyword>
<dbReference type="PANTHER" id="PTHR30408:SF13">
    <property type="entry name" value="TYPE I RESTRICTION ENZYME HINDI SPECIFICITY SUBUNIT"/>
    <property type="match status" value="1"/>
</dbReference>
<accession>A0AAD1DTA1</accession>
<dbReference type="InterPro" id="IPR000055">
    <property type="entry name" value="Restrct_endonuc_typeI_TRD"/>
</dbReference>
<evidence type="ECO:0000259" key="4">
    <source>
        <dbReference type="Pfam" id="PF01420"/>
    </source>
</evidence>
<dbReference type="Gene3D" id="1.10.287.1120">
    <property type="entry name" value="Bipartite methylase S protein"/>
    <property type="match status" value="1"/>
</dbReference>
<organism evidence="5 6">
    <name type="scientific">Chryseobacterium nakagawai</name>
    <dbReference type="NCBI Taxonomy" id="1241982"/>
    <lineage>
        <taxon>Bacteria</taxon>
        <taxon>Pseudomonadati</taxon>
        <taxon>Bacteroidota</taxon>
        <taxon>Flavobacteriia</taxon>
        <taxon>Flavobacteriales</taxon>
        <taxon>Weeksellaceae</taxon>
        <taxon>Chryseobacterium group</taxon>
        <taxon>Chryseobacterium</taxon>
    </lineage>
</organism>
<reference evidence="5 6" key="1">
    <citation type="submission" date="2018-11" db="EMBL/GenBank/DDBJ databases">
        <title>Proposal to divide the Flavobacteriaceae and reorganize its genera based on Amino Acid Identity values calculated from whole genome sequences.</title>
        <authorList>
            <person name="Nicholson A.C."/>
            <person name="Gulvik C.A."/>
            <person name="Whitney A.M."/>
            <person name="Humrighouse B.W."/>
            <person name="Bell M."/>
            <person name="Holmes B."/>
            <person name="Steigerwalt A.G."/>
            <person name="Villarma A."/>
            <person name="Sheth M."/>
            <person name="Batra D."/>
            <person name="Pryor J."/>
            <person name="Bernardet J.-F."/>
            <person name="Hugo C."/>
            <person name="Kampfer P."/>
            <person name="Newman J."/>
            <person name="McQuiston J.R."/>
        </authorList>
    </citation>
    <scope>NUCLEOTIDE SEQUENCE [LARGE SCALE GENOMIC DNA]</scope>
    <source>
        <strain evidence="5 6">G0041</strain>
    </source>
</reference>
<feature type="domain" description="Type I restriction modification DNA specificity" evidence="4">
    <location>
        <begin position="3"/>
        <end position="150"/>
    </location>
</feature>